<evidence type="ECO:0000313" key="3">
    <source>
        <dbReference type="Proteomes" id="UP000642910"/>
    </source>
</evidence>
<keyword evidence="1" id="KW-0472">Membrane</keyword>
<evidence type="ECO:0000313" key="2">
    <source>
        <dbReference type="EMBL" id="MBF8377627.1"/>
    </source>
</evidence>
<comment type="caution">
    <text evidence="2">The sequence shown here is derived from an EMBL/GenBank/DDBJ whole genome shotgun (WGS) entry which is preliminary data.</text>
</comment>
<proteinExistence type="predicted"/>
<sequence>MCTRAECERLVGRWVTFRTPYGQHQGLIERVTADGRVIVLSPRSQAVPSLILANGDPADLDPALAYGGFGAGPMGGPGYGAAPYGSPGMGYGYGGAWVRWAVPFLIIYALFGLFFW</sequence>
<name>A0ABS0F2V9_9BACL</name>
<gene>
    <name evidence="2" type="ORF">IW967_07075</name>
</gene>
<dbReference type="EMBL" id="JADPKZ010000038">
    <property type="protein sequence ID" value="MBF8377627.1"/>
    <property type="molecule type" value="Genomic_DNA"/>
</dbReference>
<evidence type="ECO:0008006" key="4">
    <source>
        <dbReference type="Google" id="ProtNLM"/>
    </source>
</evidence>
<evidence type="ECO:0000256" key="1">
    <source>
        <dbReference type="SAM" id="Phobius"/>
    </source>
</evidence>
<feature type="transmembrane region" description="Helical" evidence="1">
    <location>
        <begin position="97"/>
        <end position="115"/>
    </location>
</feature>
<protein>
    <recommendedName>
        <fullName evidence="4">DUF4926 domain-containing protein</fullName>
    </recommendedName>
</protein>
<dbReference type="RefSeq" id="WP_195867461.1">
    <property type="nucleotide sequence ID" value="NZ_JADPKZ010000038.1"/>
</dbReference>
<dbReference type="Proteomes" id="UP000642910">
    <property type="component" value="Unassembled WGS sequence"/>
</dbReference>
<organism evidence="2 3">
    <name type="scientific">Alicyclobacillus mali</name>
    <name type="common">ex Roth et al. 2021</name>
    <dbReference type="NCBI Taxonomy" id="1123961"/>
    <lineage>
        <taxon>Bacteria</taxon>
        <taxon>Bacillati</taxon>
        <taxon>Bacillota</taxon>
        <taxon>Bacilli</taxon>
        <taxon>Bacillales</taxon>
        <taxon>Alicyclobacillaceae</taxon>
        <taxon>Alicyclobacillus</taxon>
    </lineage>
</organism>
<reference evidence="2 3" key="1">
    <citation type="submission" date="2020-11" db="EMBL/GenBank/DDBJ databases">
        <title>Genomic insight of Alicyclobacillus mali FL 18 reveals a new arsenic-resistant strain, with potential in environmental biotechnology.</title>
        <authorList>
            <person name="Fiorentino G."/>
            <person name="Gallo G."/>
            <person name="Aulitto M."/>
        </authorList>
    </citation>
    <scope>NUCLEOTIDE SEQUENCE [LARGE SCALE GENOMIC DNA]</scope>
    <source>
        <strain evidence="2 3">FL 18</strain>
    </source>
</reference>
<keyword evidence="1" id="KW-0812">Transmembrane</keyword>
<keyword evidence="3" id="KW-1185">Reference proteome</keyword>
<keyword evidence="1" id="KW-1133">Transmembrane helix</keyword>
<accession>A0ABS0F2V9</accession>